<name>G4ZD54_PHYSP</name>
<dbReference type="InterPro" id="IPR004367">
    <property type="entry name" value="Cyclin_C-dom"/>
</dbReference>
<dbReference type="RefSeq" id="XP_009525520.1">
    <property type="nucleotide sequence ID" value="XM_009527225.1"/>
</dbReference>
<dbReference type="GeneID" id="20662517"/>
<dbReference type="GO" id="GO:0016538">
    <property type="term" value="F:cyclin-dependent protein serine/threonine kinase regulator activity"/>
    <property type="evidence" value="ECO:0007669"/>
    <property type="project" value="InterPro"/>
</dbReference>
<dbReference type="SMART" id="SM00385">
    <property type="entry name" value="CYCLIN"/>
    <property type="match status" value="2"/>
</dbReference>
<sequence>MERSRSSSSSGVAPRTRKRGALQDISNNAKKLSQPRARRGGAAAVKKEAAAVDASKPRASLRRKTTATTVNSALKSSMASTAASKAKKRAAVSKKGAEATRAKKRRLEGAENQPPPPHHKIQTSMLSFQAAVKPKEKLKAEANKENVVKKEEVKQQEDNQAETKQESQKEETPEIQEPEQSVALQQASTAALPPPRDEFAPRPYTFTFDHRNSCFDKVTYTAEVRDIDAPSPTTNSHHAKLVRELDTYYRKHETKYLPEADYIGTVQLDINEKMRTILVDWLVEVGEEYELDSLTFHKAVNLVDRCLRIIKITRKQFQLLGCACMMIAAKFEEVYGPNVEEFVYISDQTYTAEEMLDMEAKVLNALEYRVASTTCYGFMHRYMKAGCSSSKQRSLVSYLCDFAQLYYHMVRFKPSILVASAVYLARLMTDEADAWTPTLHHVTQYNPSELHDCIIELHRLHAIEVQIVNTQQDKAKAVSEKYLADKFHSVSTIPSYSKDKLTESFEQYSMPS</sequence>
<dbReference type="AlphaFoldDB" id="G4ZD54"/>
<feature type="region of interest" description="Disordered" evidence="5">
    <location>
        <begin position="1"/>
        <end position="123"/>
    </location>
</feature>
<keyword evidence="3" id="KW-0131">Cell cycle</keyword>
<gene>
    <name evidence="8" type="ORF">PHYSODRAFT_543936</name>
</gene>
<dbReference type="InterPro" id="IPR046965">
    <property type="entry name" value="Cyclin_A/B-like"/>
</dbReference>
<dbReference type="Pfam" id="PF02984">
    <property type="entry name" value="Cyclin_C"/>
    <property type="match status" value="1"/>
</dbReference>
<dbReference type="GO" id="GO:0044772">
    <property type="term" value="P:mitotic cell cycle phase transition"/>
    <property type="evidence" value="ECO:0007669"/>
    <property type="project" value="InterPro"/>
</dbReference>
<dbReference type="KEGG" id="psoj:PHYSODRAFT_543936"/>
<proteinExistence type="inferred from homology"/>
<feature type="domain" description="Cyclin-like" evidence="6">
    <location>
        <begin position="377"/>
        <end position="459"/>
    </location>
</feature>
<evidence type="ECO:0008006" key="10">
    <source>
        <dbReference type="Google" id="ProtNLM"/>
    </source>
</evidence>
<evidence type="ECO:0000256" key="2">
    <source>
        <dbReference type="ARBA" id="ARBA00023127"/>
    </source>
</evidence>
<feature type="compositionally biased region" description="Low complexity" evidence="5">
    <location>
        <begin position="1"/>
        <end position="10"/>
    </location>
</feature>
<dbReference type="GO" id="GO:0051301">
    <property type="term" value="P:cell division"/>
    <property type="evidence" value="ECO:0007669"/>
    <property type="project" value="UniProtKB-KW"/>
</dbReference>
<dbReference type="SUPFAM" id="SSF47954">
    <property type="entry name" value="Cyclin-like"/>
    <property type="match status" value="2"/>
</dbReference>
<feature type="compositionally biased region" description="Polar residues" evidence="5">
    <location>
        <begin position="178"/>
        <end position="189"/>
    </location>
</feature>
<evidence type="ECO:0000313" key="8">
    <source>
        <dbReference type="EMBL" id="EGZ16462.1"/>
    </source>
</evidence>
<dbReference type="InterPro" id="IPR036915">
    <property type="entry name" value="Cyclin-like_sf"/>
</dbReference>
<evidence type="ECO:0000256" key="5">
    <source>
        <dbReference type="SAM" id="MobiDB-lite"/>
    </source>
</evidence>
<dbReference type="InterPro" id="IPR006671">
    <property type="entry name" value="Cyclin_N"/>
</dbReference>
<dbReference type="InterPro" id="IPR039361">
    <property type="entry name" value="Cyclin"/>
</dbReference>
<feature type="compositionally biased region" description="Low complexity" evidence="5">
    <location>
        <begin position="72"/>
        <end position="84"/>
    </location>
</feature>
<protein>
    <recommendedName>
        <fullName evidence="10">Cyclin N-terminal domain-containing protein</fullName>
    </recommendedName>
</protein>
<evidence type="ECO:0000256" key="4">
    <source>
        <dbReference type="RuleBase" id="RU000383"/>
    </source>
</evidence>
<dbReference type="PIRSF" id="PIRSF001771">
    <property type="entry name" value="Cyclin_A_B_D_E"/>
    <property type="match status" value="1"/>
</dbReference>
<dbReference type="PANTHER" id="PTHR10177">
    <property type="entry name" value="CYCLINS"/>
    <property type="match status" value="1"/>
</dbReference>
<dbReference type="InterPro" id="IPR013763">
    <property type="entry name" value="Cyclin-like_dom"/>
</dbReference>
<evidence type="ECO:0000256" key="1">
    <source>
        <dbReference type="ARBA" id="ARBA00022618"/>
    </source>
</evidence>
<dbReference type="SMR" id="G4ZD54"/>
<dbReference type="SMART" id="SM01332">
    <property type="entry name" value="Cyclin_C"/>
    <property type="match status" value="1"/>
</dbReference>
<feature type="compositionally biased region" description="Basic and acidic residues" evidence="5">
    <location>
        <begin position="140"/>
        <end position="172"/>
    </location>
</feature>
<keyword evidence="1" id="KW-0132">Cell division</keyword>
<reference evidence="8 9" key="1">
    <citation type="journal article" date="2006" name="Science">
        <title>Phytophthora genome sequences uncover evolutionary origins and mechanisms of pathogenesis.</title>
        <authorList>
            <person name="Tyler B.M."/>
            <person name="Tripathy S."/>
            <person name="Zhang X."/>
            <person name="Dehal P."/>
            <person name="Jiang R.H."/>
            <person name="Aerts A."/>
            <person name="Arredondo F.D."/>
            <person name="Baxter L."/>
            <person name="Bensasson D."/>
            <person name="Beynon J.L."/>
            <person name="Chapman J."/>
            <person name="Damasceno C.M."/>
            <person name="Dorrance A.E."/>
            <person name="Dou D."/>
            <person name="Dickerman A.W."/>
            <person name="Dubchak I.L."/>
            <person name="Garbelotto M."/>
            <person name="Gijzen M."/>
            <person name="Gordon S.G."/>
            <person name="Govers F."/>
            <person name="Grunwald N.J."/>
            <person name="Huang W."/>
            <person name="Ivors K.L."/>
            <person name="Jones R.W."/>
            <person name="Kamoun S."/>
            <person name="Krampis K."/>
            <person name="Lamour K.H."/>
            <person name="Lee M.K."/>
            <person name="McDonald W.H."/>
            <person name="Medina M."/>
            <person name="Meijer H.J."/>
            <person name="Nordberg E.K."/>
            <person name="Maclean D.J."/>
            <person name="Ospina-Giraldo M.D."/>
            <person name="Morris P.F."/>
            <person name="Phuntumart V."/>
            <person name="Putnam N.H."/>
            <person name="Rash S."/>
            <person name="Rose J.K."/>
            <person name="Sakihama Y."/>
            <person name="Salamov A.A."/>
            <person name="Savidor A."/>
            <person name="Scheuring C.F."/>
            <person name="Smith B.M."/>
            <person name="Sobral B.W."/>
            <person name="Terry A."/>
            <person name="Torto-Alalibo T.A."/>
            <person name="Win J."/>
            <person name="Xu Z."/>
            <person name="Zhang H."/>
            <person name="Grigoriev I.V."/>
            <person name="Rokhsar D.S."/>
            <person name="Boore J.L."/>
        </authorList>
    </citation>
    <scope>NUCLEOTIDE SEQUENCE [LARGE SCALE GENOMIC DNA]</scope>
    <source>
        <strain evidence="8 9">P6497</strain>
    </source>
</reference>
<accession>G4ZD54</accession>
<dbReference type="Pfam" id="PF00134">
    <property type="entry name" value="Cyclin_N"/>
    <property type="match status" value="1"/>
</dbReference>
<feature type="domain" description="Cyclin-like" evidence="6">
    <location>
        <begin position="280"/>
        <end position="364"/>
    </location>
</feature>
<evidence type="ECO:0000256" key="3">
    <source>
        <dbReference type="ARBA" id="ARBA00023306"/>
    </source>
</evidence>
<keyword evidence="2 4" id="KW-0195">Cyclin</keyword>
<organism evidence="8 9">
    <name type="scientific">Phytophthora sojae (strain P6497)</name>
    <name type="common">Soybean stem and root rot agent</name>
    <name type="synonym">Phytophthora megasperma f. sp. glycines</name>
    <dbReference type="NCBI Taxonomy" id="1094619"/>
    <lineage>
        <taxon>Eukaryota</taxon>
        <taxon>Sar</taxon>
        <taxon>Stramenopiles</taxon>
        <taxon>Oomycota</taxon>
        <taxon>Peronosporomycetes</taxon>
        <taxon>Peronosporales</taxon>
        <taxon>Peronosporaceae</taxon>
        <taxon>Phytophthora</taxon>
    </lineage>
</organism>
<dbReference type="OMA" id="FMAYRPS"/>
<dbReference type="STRING" id="1094619.G4ZD54"/>
<evidence type="ECO:0000313" key="9">
    <source>
        <dbReference type="Proteomes" id="UP000002640"/>
    </source>
</evidence>
<feature type="region of interest" description="Disordered" evidence="5">
    <location>
        <begin position="140"/>
        <end position="197"/>
    </location>
</feature>
<keyword evidence="9" id="KW-1185">Reference proteome</keyword>
<dbReference type="InParanoid" id="G4ZD54"/>
<dbReference type="EMBL" id="JH159154">
    <property type="protein sequence ID" value="EGZ16462.1"/>
    <property type="molecule type" value="Genomic_DNA"/>
</dbReference>
<dbReference type="FunFam" id="1.10.472.10:FF:000001">
    <property type="entry name" value="G2/mitotic-specific cyclin"/>
    <property type="match status" value="1"/>
</dbReference>
<dbReference type="Gene3D" id="1.10.472.10">
    <property type="entry name" value="Cyclin-like"/>
    <property type="match status" value="2"/>
</dbReference>
<feature type="domain" description="Cyclin C-terminal" evidence="7">
    <location>
        <begin position="373"/>
        <end position="496"/>
    </location>
</feature>
<evidence type="ECO:0000259" key="7">
    <source>
        <dbReference type="SMART" id="SM01332"/>
    </source>
</evidence>
<evidence type="ECO:0000259" key="6">
    <source>
        <dbReference type="SMART" id="SM00385"/>
    </source>
</evidence>
<dbReference type="Proteomes" id="UP000002640">
    <property type="component" value="Unassembled WGS sequence"/>
</dbReference>
<comment type="similarity">
    <text evidence="4">Belongs to the cyclin family.</text>
</comment>